<evidence type="ECO:0000256" key="6">
    <source>
        <dbReference type="ARBA" id="ARBA00023136"/>
    </source>
</evidence>
<keyword evidence="6 7" id="KW-0472">Membrane</keyword>
<dbReference type="Pfam" id="PF03208">
    <property type="entry name" value="PRA1"/>
    <property type="match status" value="1"/>
</dbReference>
<evidence type="ECO:0000313" key="9">
    <source>
        <dbReference type="Proteomes" id="UP000292052"/>
    </source>
</evidence>
<evidence type="ECO:0000256" key="4">
    <source>
        <dbReference type="ARBA" id="ARBA00022692"/>
    </source>
</evidence>
<comment type="caution">
    <text evidence="8">The sequence shown here is derived from an EMBL/GenBank/DDBJ whole genome shotgun (WGS) entry which is preliminary data.</text>
</comment>
<dbReference type="AlphaFoldDB" id="A0A482WD46"/>
<keyword evidence="4 7" id="KW-0812">Transmembrane</keyword>
<name>A0A482WD46_ASBVE</name>
<evidence type="ECO:0000313" key="8">
    <source>
        <dbReference type="EMBL" id="RZC42353.1"/>
    </source>
</evidence>
<accession>A0A482WD46</accession>
<dbReference type="Proteomes" id="UP000292052">
    <property type="component" value="Unassembled WGS sequence"/>
</dbReference>
<dbReference type="STRING" id="1661398.A0A482WD46"/>
<reference evidence="8 9" key="1">
    <citation type="submission" date="2017-03" db="EMBL/GenBank/DDBJ databases">
        <title>Genome of the blue death feigning beetle - Asbolus verrucosus.</title>
        <authorList>
            <person name="Rider S.D."/>
        </authorList>
    </citation>
    <scope>NUCLEOTIDE SEQUENCE [LARGE SCALE GENOMIC DNA]</scope>
    <source>
        <strain evidence="8">Butters</strain>
        <tissue evidence="8">Head and leg muscle</tissue>
    </source>
</reference>
<comment type="subcellular location">
    <subcellularLocation>
        <location evidence="2">Cytoplasmic vesicle</location>
        <location evidence="2">Secretory vesicle</location>
        <location evidence="2">Synaptic vesicle</location>
    </subcellularLocation>
    <subcellularLocation>
        <location evidence="1 7">Membrane</location>
        <topology evidence="1 7">Multi-pass membrane protein</topology>
    </subcellularLocation>
</comment>
<dbReference type="EMBL" id="QDEB01008760">
    <property type="protein sequence ID" value="RZC42353.1"/>
    <property type="molecule type" value="Genomic_DNA"/>
</dbReference>
<protein>
    <recommendedName>
        <fullName evidence="7">PRA1 family protein</fullName>
    </recommendedName>
</protein>
<evidence type="ECO:0000256" key="1">
    <source>
        <dbReference type="ARBA" id="ARBA00004141"/>
    </source>
</evidence>
<dbReference type="PANTHER" id="PTHR19317:SF0">
    <property type="entry name" value="PRENYLATED RAB ACCEPTOR PROTEIN 1"/>
    <property type="match status" value="1"/>
</dbReference>
<keyword evidence="5 7" id="KW-1133">Transmembrane helix</keyword>
<dbReference type="GO" id="GO:0008021">
    <property type="term" value="C:synaptic vesicle"/>
    <property type="evidence" value="ECO:0007669"/>
    <property type="project" value="UniProtKB-SubCell"/>
</dbReference>
<dbReference type="PANTHER" id="PTHR19317">
    <property type="entry name" value="PRENYLATED RAB ACCEPTOR 1-RELATED"/>
    <property type="match status" value="1"/>
</dbReference>
<organism evidence="8 9">
    <name type="scientific">Asbolus verrucosus</name>
    <name type="common">Desert ironclad beetle</name>
    <dbReference type="NCBI Taxonomy" id="1661398"/>
    <lineage>
        <taxon>Eukaryota</taxon>
        <taxon>Metazoa</taxon>
        <taxon>Ecdysozoa</taxon>
        <taxon>Arthropoda</taxon>
        <taxon>Hexapoda</taxon>
        <taxon>Insecta</taxon>
        <taxon>Pterygota</taxon>
        <taxon>Neoptera</taxon>
        <taxon>Endopterygota</taxon>
        <taxon>Coleoptera</taxon>
        <taxon>Polyphaga</taxon>
        <taxon>Cucujiformia</taxon>
        <taxon>Tenebrionidae</taxon>
        <taxon>Pimeliinae</taxon>
        <taxon>Asbolus</taxon>
    </lineage>
</organism>
<dbReference type="InterPro" id="IPR004895">
    <property type="entry name" value="Prenylated_rab_accept_PRA1"/>
</dbReference>
<feature type="transmembrane region" description="Helical" evidence="7">
    <location>
        <begin position="132"/>
        <end position="152"/>
    </location>
</feature>
<proteinExistence type="inferred from homology"/>
<feature type="transmembrane region" description="Helical" evidence="7">
    <location>
        <begin position="84"/>
        <end position="111"/>
    </location>
</feature>
<evidence type="ECO:0000256" key="3">
    <source>
        <dbReference type="ARBA" id="ARBA00006483"/>
    </source>
</evidence>
<dbReference type="GO" id="GO:0005794">
    <property type="term" value="C:Golgi apparatus"/>
    <property type="evidence" value="ECO:0007669"/>
    <property type="project" value="TreeGrafter"/>
</dbReference>
<gene>
    <name evidence="8" type="ORF">BDFB_007370</name>
</gene>
<feature type="transmembrane region" description="Helical" evidence="7">
    <location>
        <begin position="158"/>
        <end position="178"/>
    </location>
</feature>
<evidence type="ECO:0000256" key="2">
    <source>
        <dbReference type="ARBA" id="ARBA00004234"/>
    </source>
</evidence>
<evidence type="ECO:0000256" key="7">
    <source>
        <dbReference type="RuleBase" id="RU363107"/>
    </source>
</evidence>
<dbReference type="OrthoDB" id="63113at2759"/>
<comment type="similarity">
    <text evidence="3 7">Belongs to the PRA1 family.</text>
</comment>
<keyword evidence="9" id="KW-1185">Reference proteome</keyword>
<dbReference type="GO" id="GO:0016020">
    <property type="term" value="C:membrane"/>
    <property type="evidence" value="ECO:0007669"/>
    <property type="project" value="UniProtKB-SubCell"/>
</dbReference>
<evidence type="ECO:0000256" key="5">
    <source>
        <dbReference type="ARBA" id="ARBA00022989"/>
    </source>
</evidence>
<sequence>MADVSVDVSGVMAPPAAPPHRAGVPSFFPLPTQIPDPKEWLSKQRQNVRPWLLFVQTSNFKIAPSLPRLSKRIMRNIEYFQSNYLFVFLGLIVYCLVTSPLILVAIAGSFYAGYRLNRRHQERKLVLFKKELTLAQVYGLVVLCSMPVYYLVGAHGAMFWVLGASFFVITLHASFYNIDAVIAGDDGFPLLEQV</sequence>